<dbReference type="EMBL" id="OU892283">
    <property type="protein sequence ID" value="CAG9772046.1"/>
    <property type="molecule type" value="Genomic_DNA"/>
</dbReference>
<name>A0A9N9N1A7_9CUCU</name>
<keyword evidence="1" id="KW-1133">Transmembrane helix</keyword>
<accession>A0A9N9N1A7</accession>
<dbReference type="AlphaFoldDB" id="A0A9N9N1A7"/>
<dbReference type="PANTHER" id="PTHR38337:SF1">
    <property type="entry name" value="GUSTATORY RECEPTOR"/>
    <property type="match status" value="1"/>
</dbReference>
<evidence type="ECO:0000313" key="2">
    <source>
        <dbReference type="EMBL" id="CAG9772046.1"/>
    </source>
</evidence>
<evidence type="ECO:0000313" key="3">
    <source>
        <dbReference type="Proteomes" id="UP001152799"/>
    </source>
</evidence>
<proteinExistence type="predicted"/>
<feature type="transmembrane region" description="Helical" evidence="1">
    <location>
        <begin position="422"/>
        <end position="440"/>
    </location>
</feature>
<dbReference type="OrthoDB" id="6020333at2759"/>
<keyword evidence="1" id="KW-0472">Membrane</keyword>
<feature type="transmembrane region" description="Helical" evidence="1">
    <location>
        <begin position="339"/>
        <end position="362"/>
    </location>
</feature>
<keyword evidence="1" id="KW-0812">Transmembrane</keyword>
<protein>
    <submittedName>
        <fullName evidence="2">Uncharacterized protein</fullName>
    </submittedName>
</protein>
<feature type="transmembrane region" description="Helical" evidence="1">
    <location>
        <begin position="197"/>
        <end position="221"/>
    </location>
</feature>
<dbReference type="Proteomes" id="UP001152799">
    <property type="component" value="Chromosome 7"/>
</dbReference>
<organism evidence="2 3">
    <name type="scientific">Ceutorhynchus assimilis</name>
    <name type="common">cabbage seed weevil</name>
    <dbReference type="NCBI Taxonomy" id="467358"/>
    <lineage>
        <taxon>Eukaryota</taxon>
        <taxon>Metazoa</taxon>
        <taxon>Ecdysozoa</taxon>
        <taxon>Arthropoda</taxon>
        <taxon>Hexapoda</taxon>
        <taxon>Insecta</taxon>
        <taxon>Pterygota</taxon>
        <taxon>Neoptera</taxon>
        <taxon>Endopterygota</taxon>
        <taxon>Coleoptera</taxon>
        <taxon>Polyphaga</taxon>
        <taxon>Cucujiformia</taxon>
        <taxon>Curculionidae</taxon>
        <taxon>Ceutorhynchinae</taxon>
        <taxon>Ceutorhynchus</taxon>
    </lineage>
</organism>
<sequence length="446" mass="51558">MSRKVEKSIMPEGEYGSENHLVTSTNNMGEDIIEIEESFDPHSITGILNVCKQKLLKPYMRFLSLMGLRPIIDDTNLRFMGKTLNLFYNLQVILFLVTGYLLQYMSCFRRDRGFGSMNSNLTASKLQMEALYEKTCSASMASCFIIPSLLHFTGYLYALIIFRRNDDDQLPVLIERVFLISSHVPNMQVNQRHIVKTLWVFMISSFIWMIASMALVNYMMAEEDISFRWLENGPYWAQFSLKILLVVCILWHDIVQASVISNYCLQVQLLRTYVQFIREKLLQTSIRPLEWIRDVEEFRKLLVYLNEEVAPAVCILGLVNWVYAVSGTVWLLAVRDDSVPLYTAANLLNFFLWWFIAAVPFVQAARLTMACENVKTAGQEVRTRPYAHQDTPVQELNSILLYTISLKMYAKLYNLPIRGRQIGIIFAILCVVFLVLAQNYRISTSP</sequence>
<feature type="transmembrane region" description="Helical" evidence="1">
    <location>
        <begin position="138"/>
        <end position="162"/>
    </location>
</feature>
<keyword evidence="3" id="KW-1185">Reference proteome</keyword>
<feature type="transmembrane region" description="Helical" evidence="1">
    <location>
        <begin position="86"/>
        <end position="105"/>
    </location>
</feature>
<feature type="transmembrane region" description="Helical" evidence="1">
    <location>
        <begin position="309"/>
        <end position="333"/>
    </location>
</feature>
<reference evidence="2" key="1">
    <citation type="submission" date="2022-01" db="EMBL/GenBank/DDBJ databases">
        <authorList>
            <person name="King R."/>
        </authorList>
    </citation>
    <scope>NUCLEOTIDE SEQUENCE</scope>
</reference>
<gene>
    <name evidence="2" type="ORF">CEUTPL_LOCUS12468</name>
</gene>
<dbReference type="PANTHER" id="PTHR38337">
    <property type="entry name" value="AGAP010540-PA"/>
    <property type="match status" value="1"/>
</dbReference>
<evidence type="ECO:0000256" key="1">
    <source>
        <dbReference type="SAM" id="Phobius"/>
    </source>
</evidence>